<proteinExistence type="predicted"/>
<dbReference type="GO" id="GO:0032436">
    <property type="term" value="P:positive regulation of proteasomal ubiquitin-dependent protein catabolic process"/>
    <property type="evidence" value="ECO:0007669"/>
    <property type="project" value="TreeGrafter"/>
</dbReference>
<dbReference type="PROSITE" id="PS50011">
    <property type="entry name" value="PROTEIN_KINASE_DOM"/>
    <property type="match status" value="1"/>
</dbReference>
<dbReference type="Gene3D" id="1.10.510.10">
    <property type="entry name" value="Transferase(Phosphotransferase) domain 1"/>
    <property type="match status" value="1"/>
</dbReference>
<dbReference type="PROSITE" id="PS00108">
    <property type="entry name" value="PROTEIN_KINASE_ST"/>
    <property type="match status" value="1"/>
</dbReference>
<dbReference type="InterPro" id="IPR036047">
    <property type="entry name" value="F-box-like_dom_sf"/>
</dbReference>
<evidence type="ECO:0000259" key="1">
    <source>
        <dbReference type="PROSITE" id="PS50011"/>
    </source>
</evidence>
<dbReference type="AlphaFoldDB" id="A0A4U5QPR1"/>
<accession>A0A4U5QPR1</accession>
<dbReference type="InterPro" id="IPR008271">
    <property type="entry name" value="Ser/Thr_kinase_AS"/>
</dbReference>
<dbReference type="Pfam" id="PF00646">
    <property type="entry name" value="F-box"/>
    <property type="match status" value="1"/>
</dbReference>
<evidence type="ECO:0000313" key="2">
    <source>
        <dbReference type="EMBL" id="TKS11337.1"/>
    </source>
</evidence>
<dbReference type="PANTHER" id="PTHR14939">
    <property type="entry name" value="F-BOX ONLY PROTEIN 22"/>
    <property type="match status" value="1"/>
</dbReference>
<organism evidence="2">
    <name type="scientific">Populus alba</name>
    <name type="common">White poplar</name>
    <dbReference type="NCBI Taxonomy" id="43335"/>
    <lineage>
        <taxon>Eukaryota</taxon>
        <taxon>Viridiplantae</taxon>
        <taxon>Streptophyta</taxon>
        <taxon>Embryophyta</taxon>
        <taxon>Tracheophyta</taxon>
        <taxon>Spermatophyta</taxon>
        <taxon>Magnoliopsida</taxon>
        <taxon>eudicotyledons</taxon>
        <taxon>Gunneridae</taxon>
        <taxon>Pentapetalae</taxon>
        <taxon>rosids</taxon>
        <taxon>fabids</taxon>
        <taxon>Malpighiales</taxon>
        <taxon>Salicaceae</taxon>
        <taxon>Saliceae</taxon>
        <taxon>Populus</taxon>
    </lineage>
</organism>
<gene>
    <name evidence="2" type="ORF">D5086_0000074560</name>
</gene>
<dbReference type="Pfam" id="PF07714">
    <property type="entry name" value="PK_Tyr_Ser-Thr"/>
    <property type="match status" value="1"/>
</dbReference>
<dbReference type="SUPFAM" id="SSF81383">
    <property type="entry name" value="F-box domain"/>
    <property type="match status" value="1"/>
</dbReference>
<reference evidence="2" key="1">
    <citation type="submission" date="2018-10" db="EMBL/GenBank/DDBJ databases">
        <title>Population genomic analysis revealed the cold adaptation of white poplar.</title>
        <authorList>
            <person name="Liu Y.-J."/>
        </authorList>
    </citation>
    <scope>NUCLEOTIDE SEQUENCE [LARGE SCALE GENOMIC DNA]</scope>
    <source>
        <strain evidence="2">PAL-ZL1</strain>
    </source>
</reference>
<dbReference type="EMBL" id="RCHU01000212">
    <property type="protein sequence ID" value="TKS11337.1"/>
    <property type="molecule type" value="Genomic_DNA"/>
</dbReference>
<dbReference type="InterPro" id="IPR001810">
    <property type="entry name" value="F-box_dom"/>
</dbReference>
<dbReference type="InterPro" id="IPR001245">
    <property type="entry name" value="Ser-Thr/Tyr_kinase_cat_dom"/>
</dbReference>
<sequence>MEEKPKEAKTPMTGFASINEDLFQNILKRIPALSFASAACVSKSWNRNCNQILYKPKLASAFSLNPVQKVALEEVVNKVLSEPIRPQFAIANVIGSGVDLSGILDFLAAKLGSKTPIIVSCAGGIMGRDAVTDEYKEVMIEDFWVDGASNSSFGIMLAVGFLPGLKVDAIPLLRPRKARGVAMVDKFVMDIMNFAASVSDSTSPSLIIMFGSEKTDQKPVMEKLDHAMSRETIVVGDERAQFLYRSGIESRNVYYGSVDQYFSDAVALVFARDQNRPSGTGEIHFHSALSSGVSTIGPRFKAVSANEIESETGLSTWLTVRREGGQEILGGQRIIDDINNELGNQTKLFIGVSEQRKCFVGPEKPRQMRSLAFHEVMGGDEEHLFVDGVGIKTGDYFHLYHSDPSAALSSCSNISKNFRNLKQKLPASCSLEVLFSLVGAVHCIFVGVSYSGTFRALALVYLLLLHEIVSDFVLLGSLKNPGGKVPLPWSTRVQIALDLARGLEYIHEHTVPVYIHHDVKSANILIDKNFRGKFEDVLRQPDDPRENLPKLVDPRLGDDYPLDSVCKMAQLARACTYTGNSSTKTKHEISCGSTCDTFIHTRMKVSMFS</sequence>
<dbReference type="GO" id="GO:0005524">
    <property type="term" value="F:ATP binding"/>
    <property type="evidence" value="ECO:0007669"/>
    <property type="project" value="InterPro"/>
</dbReference>
<feature type="domain" description="Protein kinase" evidence="1">
    <location>
        <begin position="385"/>
        <end position="609"/>
    </location>
</feature>
<dbReference type="SUPFAM" id="SSF56112">
    <property type="entry name" value="Protein kinase-like (PK-like)"/>
    <property type="match status" value="1"/>
</dbReference>
<protein>
    <submittedName>
        <fullName evidence="2">F-box/LRR-repeat protein</fullName>
    </submittedName>
</protein>
<dbReference type="InterPro" id="IPR011009">
    <property type="entry name" value="Kinase-like_dom_sf"/>
</dbReference>
<comment type="caution">
    <text evidence="2">The sequence shown here is derived from an EMBL/GenBank/DDBJ whole genome shotgun (WGS) entry which is preliminary data.</text>
</comment>
<dbReference type="GO" id="GO:0000209">
    <property type="term" value="P:protein polyubiquitination"/>
    <property type="evidence" value="ECO:0007669"/>
    <property type="project" value="TreeGrafter"/>
</dbReference>
<dbReference type="GO" id="GO:0004672">
    <property type="term" value="F:protein kinase activity"/>
    <property type="evidence" value="ECO:0007669"/>
    <property type="project" value="InterPro"/>
</dbReference>
<dbReference type="PANTHER" id="PTHR14939:SF5">
    <property type="entry name" value="F-BOX ONLY PROTEIN 22"/>
    <property type="match status" value="1"/>
</dbReference>
<name>A0A4U5QPR1_POPAL</name>
<dbReference type="InterPro" id="IPR000719">
    <property type="entry name" value="Prot_kinase_dom"/>
</dbReference>